<dbReference type="RefSeq" id="WP_271055139.1">
    <property type="nucleotide sequence ID" value="NZ_JAQIIO010000010.1"/>
</dbReference>
<gene>
    <name evidence="1" type="ORF">O2N63_15195</name>
</gene>
<sequence length="148" mass="16617">MPFSPLKQIAPLVLTTALIACDSPSPEFRHRETLTHDITVEGARFKIHQREDWVESYRVNFEAVPKVSSVLRRAKIAIEMATGCPIREGSLTGDQGIQRAQLDCDGTLPPVPKPVRVDLDCEIQDGWHQDDNRVVMENIECTPISARQ</sequence>
<protein>
    <recommendedName>
        <fullName evidence="3">Lipoprotein</fullName>
    </recommendedName>
</protein>
<organism evidence="1 2">
    <name type="scientific">Aliiroseovarius salicola</name>
    <dbReference type="NCBI Taxonomy" id="3009082"/>
    <lineage>
        <taxon>Bacteria</taxon>
        <taxon>Pseudomonadati</taxon>
        <taxon>Pseudomonadota</taxon>
        <taxon>Alphaproteobacteria</taxon>
        <taxon>Rhodobacterales</taxon>
        <taxon>Paracoccaceae</taxon>
        <taxon>Aliiroseovarius</taxon>
    </lineage>
</organism>
<dbReference type="PROSITE" id="PS51257">
    <property type="entry name" value="PROKAR_LIPOPROTEIN"/>
    <property type="match status" value="1"/>
</dbReference>
<accession>A0ABT4W6H4</accession>
<dbReference type="Proteomes" id="UP001528040">
    <property type="component" value="Unassembled WGS sequence"/>
</dbReference>
<keyword evidence="2" id="KW-1185">Reference proteome</keyword>
<dbReference type="EMBL" id="JAQIIO010000010">
    <property type="protein sequence ID" value="MDA5095433.1"/>
    <property type="molecule type" value="Genomic_DNA"/>
</dbReference>
<proteinExistence type="predicted"/>
<evidence type="ECO:0000313" key="2">
    <source>
        <dbReference type="Proteomes" id="UP001528040"/>
    </source>
</evidence>
<reference evidence="1 2" key="1">
    <citation type="submission" date="2023-01" db="EMBL/GenBank/DDBJ databases">
        <authorList>
            <person name="Yoon J.-W."/>
        </authorList>
    </citation>
    <scope>NUCLEOTIDE SEQUENCE [LARGE SCALE GENOMIC DNA]</scope>
    <source>
        <strain evidence="1 2">KMU-50</strain>
    </source>
</reference>
<name>A0ABT4W6H4_9RHOB</name>
<comment type="caution">
    <text evidence="1">The sequence shown here is derived from an EMBL/GenBank/DDBJ whole genome shotgun (WGS) entry which is preliminary data.</text>
</comment>
<evidence type="ECO:0000313" key="1">
    <source>
        <dbReference type="EMBL" id="MDA5095433.1"/>
    </source>
</evidence>
<evidence type="ECO:0008006" key="3">
    <source>
        <dbReference type="Google" id="ProtNLM"/>
    </source>
</evidence>